<gene>
    <name evidence="1" type="ORF">CEXT_227771</name>
</gene>
<reference evidence="1 2" key="1">
    <citation type="submission" date="2021-06" db="EMBL/GenBank/DDBJ databases">
        <title>Caerostris extrusa draft genome.</title>
        <authorList>
            <person name="Kono N."/>
            <person name="Arakawa K."/>
        </authorList>
    </citation>
    <scope>NUCLEOTIDE SEQUENCE [LARGE SCALE GENOMIC DNA]</scope>
</reference>
<evidence type="ECO:0000313" key="2">
    <source>
        <dbReference type="Proteomes" id="UP001054945"/>
    </source>
</evidence>
<accession>A0AAV4NKH2</accession>
<sequence>MRQKLLAENFRACYGWKFSSCRFQRWERNIFSLFETSSHPQSERINTNYQSVIQSREVLSPQPNSNNSRGSREHLFVLTRPWKRGTSASDMW</sequence>
<name>A0AAV4NKH2_CAEEX</name>
<keyword evidence="2" id="KW-1185">Reference proteome</keyword>
<comment type="caution">
    <text evidence="1">The sequence shown here is derived from an EMBL/GenBank/DDBJ whole genome shotgun (WGS) entry which is preliminary data.</text>
</comment>
<proteinExistence type="predicted"/>
<evidence type="ECO:0000313" key="1">
    <source>
        <dbReference type="EMBL" id="GIX84844.1"/>
    </source>
</evidence>
<organism evidence="1 2">
    <name type="scientific">Caerostris extrusa</name>
    <name type="common">Bark spider</name>
    <name type="synonym">Caerostris bankana</name>
    <dbReference type="NCBI Taxonomy" id="172846"/>
    <lineage>
        <taxon>Eukaryota</taxon>
        <taxon>Metazoa</taxon>
        <taxon>Ecdysozoa</taxon>
        <taxon>Arthropoda</taxon>
        <taxon>Chelicerata</taxon>
        <taxon>Arachnida</taxon>
        <taxon>Araneae</taxon>
        <taxon>Araneomorphae</taxon>
        <taxon>Entelegynae</taxon>
        <taxon>Araneoidea</taxon>
        <taxon>Araneidae</taxon>
        <taxon>Caerostris</taxon>
    </lineage>
</organism>
<dbReference type="EMBL" id="BPLR01021006">
    <property type="protein sequence ID" value="GIX84844.1"/>
    <property type="molecule type" value="Genomic_DNA"/>
</dbReference>
<protein>
    <recommendedName>
        <fullName evidence="3">Ycf15</fullName>
    </recommendedName>
</protein>
<dbReference type="AlphaFoldDB" id="A0AAV4NKH2"/>
<evidence type="ECO:0008006" key="3">
    <source>
        <dbReference type="Google" id="ProtNLM"/>
    </source>
</evidence>
<dbReference type="Proteomes" id="UP001054945">
    <property type="component" value="Unassembled WGS sequence"/>
</dbReference>